<dbReference type="OrthoDB" id="3688289at2"/>
<dbReference type="Proteomes" id="UP000183376">
    <property type="component" value="Chromosome I"/>
</dbReference>
<evidence type="ECO:0008006" key="4">
    <source>
        <dbReference type="Google" id="ProtNLM"/>
    </source>
</evidence>
<dbReference type="AlphaFoldDB" id="A0A1G9W9V3"/>
<dbReference type="RefSeq" id="WP_030430373.1">
    <property type="nucleotide sequence ID" value="NZ_JOEF01000012.1"/>
</dbReference>
<feature type="signal peptide" evidence="1">
    <location>
        <begin position="1"/>
        <end position="29"/>
    </location>
</feature>
<organism evidence="2 3">
    <name type="scientific">Allokutzneria albata</name>
    <name type="common">Kibdelosporangium albatum</name>
    <dbReference type="NCBI Taxonomy" id="211114"/>
    <lineage>
        <taxon>Bacteria</taxon>
        <taxon>Bacillati</taxon>
        <taxon>Actinomycetota</taxon>
        <taxon>Actinomycetes</taxon>
        <taxon>Pseudonocardiales</taxon>
        <taxon>Pseudonocardiaceae</taxon>
        <taxon>Allokutzneria</taxon>
    </lineage>
</organism>
<evidence type="ECO:0000256" key="1">
    <source>
        <dbReference type="SAM" id="SignalP"/>
    </source>
</evidence>
<evidence type="ECO:0000313" key="3">
    <source>
        <dbReference type="Proteomes" id="UP000183376"/>
    </source>
</evidence>
<feature type="chain" id="PRO_5009245845" description="Peptidase inhibitor family I36" evidence="1">
    <location>
        <begin position="30"/>
        <end position="112"/>
    </location>
</feature>
<name>A0A1G9W9V3_ALLAB</name>
<protein>
    <recommendedName>
        <fullName evidence="4">Peptidase inhibitor family I36</fullName>
    </recommendedName>
</protein>
<proteinExistence type="predicted"/>
<reference evidence="2 3" key="1">
    <citation type="submission" date="2016-10" db="EMBL/GenBank/DDBJ databases">
        <authorList>
            <person name="de Groot N.N."/>
        </authorList>
    </citation>
    <scope>NUCLEOTIDE SEQUENCE [LARGE SCALE GENOMIC DNA]</scope>
    <source>
        <strain evidence="2 3">DSM 44149</strain>
    </source>
</reference>
<dbReference type="EMBL" id="LT629701">
    <property type="protein sequence ID" value="SDM81239.1"/>
    <property type="molecule type" value="Genomic_DNA"/>
</dbReference>
<evidence type="ECO:0000313" key="2">
    <source>
        <dbReference type="EMBL" id="SDM81239.1"/>
    </source>
</evidence>
<gene>
    <name evidence="2" type="ORF">SAMN04489726_3480</name>
</gene>
<dbReference type="eggNOG" id="ENOG502ZFYG">
    <property type="taxonomic scope" value="Bacteria"/>
</dbReference>
<keyword evidence="3" id="KW-1185">Reference proteome</keyword>
<keyword evidence="1" id="KW-0732">Signal</keyword>
<sequence>MKQLSRRWSTSALALVAALTLAPTGVAHADAPGTVTVCSRGGYSSYVVFPDRGGAASPLAEPGKCVTTHFGRGSGEKVDVYAGGRRHLGSFYYDSTFGAHVVTEPGYTFRRV</sequence>
<accession>A0A1G9W9V3</accession>